<feature type="domain" description="CheR-type methyltransferase" evidence="1">
    <location>
        <begin position="1"/>
        <end position="253"/>
    </location>
</feature>
<protein>
    <submittedName>
        <fullName evidence="2">Methylase of chemotaxis methyl-accepting protein</fullName>
    </submittedName>
</protein>
<dbReference type="PROSITE" id="PS50123">
    <property type="entry name" value="CHER"/>
    <property type="match status" value="1"/>
</dbReference>
<dbReference type="PRINTS" id="PR00996">
    <property type="entry name" value="CHERMTFRASE"/>
</dbReference>
<dbReference type="Pfam" id="PF01739">
    <property type="entry name" value="CheR"/>
    <property type="match status" value="1"/>
</dbReference>
<dbReference type="KEGG" id="dpd:Deipe_2414"/>
<dbReference type="GO" id="GO:0032259">
    <property type="term" value="P:methylation"/>
    <property type="evidence" value="ECO:0007669"/>
    <property type="project" value="UniProtKB-KW"/>
</dbReference>
<dbReference type="InterPro" id="IPR000780">
    <property type="entry name" value="CheR_MeTrfase"/>
</dbReference>
<dbReference type="SUPFAM" id="SSF47757">
    <property type="entry name" value="Chemotaxis receptor methyltransferase CheR, N-terminal domain"/>
    <property type="match status" value="1"/>
</dbReference>
<dbReference type="HOGENOM" id="CLU_025854_1_0_0"/>
<dbReference type="GO" id="GO:0008757">
    <property type="term" value="F:S-adenosylmethionine-dependent methyltransferase activity"/>
    <property type="evidence" value="ECO:0007669"/>
    <property type="project" value="InterPro"/>
</dbReference>
<dbReference type="Proteomes" id="UP000010467">
    <property type="component" value="Chromosome"/>
</dbReference>
<reference evidence="3" key="1">
    <citation type="submission" date="2012-03" db="EMBL/GenBank/DDBJ databases">
        <title>Complete sequence of chromosome of Deinococcus peraridilitoris DSM 19664.</title>
        <authorList>
            <person name="Lucas S."/>
            <person name="Copeland A."/>
            <person name="Lapidus A."/>
            <person name="Glavina del Rio T."/>
            <person name="Dalin E."/>
            <person name="Tice H."/>
            <person name="Bruce D."/>
            <person name="Goodwin L."/>
            <person name="Pitluck S."/>
            <person name="Peters L."/>
            <person name="Mikhailova N."/>
            <person name="Lu M."/>
            <person name="Kyrpides N."/>
            <person name="Mavromatis K."/>
            <person name="Ivanova N."/>
            <person name="Brettin T."/>
            <person name="Detter J.C."/>
            <person name="Han C."/>
            <person name="Larimer F."/>
            <person name="Land M."/>
            <person name="Hauser L."/>
            <person name="Markowitz V."/>
            <person name="Cheng J.-F."/>
            <person name="Hugenholtz P."/>
            <person name="Woyke T."/>
            <person name="Wu D."/>
            <person name="Pukall R."/>
            <person name="Steenblock K."/>
            <person name="Brambilla E."/>
            <person name="Klenk H.-P."/>
            <person name="Eisen J.A."/>
        </authorList>
    </citation>
    <scope>NUCLEOTIDE SEQUENCE [LARGE SCALE GENOMIC DNA]</scope>
    <source>
        <strain evidence="3">DSM 19664 / LMG 22246 / CIP 109416 / KR-200</strain>
    </source>
</reference>
<dbReference type="Pfam" id="PF03705">
    <property type="entry name" value="CheR_N"/>
    <property type="match status" value="1"/>
</dbReference>
<dbReference type="EMBL" id="CP003382">
    <property type="protein sequence ID" value="AFZ67889.1"/>
    <property type="molecule type" value="Genomic_DNA"/>
</dbReference>
<proteinExistence type="predicted"/>
<dbReference type="PANTHER" id="PTHR24422:SF8">
    <property type="entry name" value="CHEMOTAXIS PROTEIN"/>
    <property type="match status" value="1"/>
</dbReference>
<keyword evidence="3" id="KW-1185">Reference proteome</keyword>
<dbReference type="InterPro" id="IPR050903">
    <property type="entry name" value="Bact_Chemotaxis_MeTrfase"/>
</dbReference>
<accession>L0A365</accession>
<name>L0A365_DEIPD</name>
<dbReference type="InterPro" id="IPR029063">
    <property type="entry name" value="SAM-dependent_MTases_sf"/>
</dbReference>
<evidence type="ECO:0000313" key="3">
    <source>
        <dbReference type="Proteomes" id="UP000010467"/>
    </source>
</evidence>
<dbReference type="PATRIC" id="fig|937777.3.peg.2418"/>
<evidence type="ECO:0000259" key="1">
    <source>
        <dbReference type="PROSITE" id="PS50123"/>
    </source>
</evidence>
<keyword evidence="2" id="KW-0489">Methyltransferase</keyword>
<keyword evidence="2" id="KW-0808">Transferase</keyword>
<dbReference type="InterPro" id="IPR022642">
    <property type="entry name" value="CheR_C"/>
</dbReference>
<sequence length="276" mass="31875">MIHTAPDLEHIEIQLLLEGIYQRYGFDFRQYAPATLRRRVLHALREEKLANVSSLQARVLRDEAAFERLVACLAVNVTEMFRDPQFYQAFRQQVVPVLRTHPFLRIWHAGCSSGEEVYSMAILLQEEGLLERSRLYATDLSTANLARARDGIYPQRHLAQYAKNYRASGGQGDLESYFTSQYEHAIIRTELKRNIIWAQHNLVTDGSFNDFHVILCRNVLIYFNQDLQAKVHHLLHDSLAPFGLLALGRFEPLDMGLLAGRYSTLDAREKLYRKVA</sequence>
<dbReference type="SUPFAM" id="SSF53335">
    <property type="entry name" value="S-adenosyl-L-methionine-dependent methyltransferases"/>
    <property type="match status" value="1"/>
</dbReference>
<evidence type="ECO:0000313" key="2">
    <source>
        <dbReference type="EMBL" id="AFZ67889.1"/>
    </source>
</evidence>
<dbReference type="STRING" id="937777.Deipe_2414"/>
<organism evidence="2 3">
    <name type="scientific">Deinococcus peraridilitoris (strain DSM 19664 / LMG 22246 / CIP 109416 / KR-200)</name>
    <dbReference type="NCBI Taxonomy" id="937777"/>
    <lineage>
        <taxon>Bacteria</taxon>
        <taxon>Thermotogati</taxon>
        <taxon>Deinococcota</taxon>
        <taxon>Deinococci</taxon>
        <taxon>Deinococcales</taxon>
        <taxon>Deinococcaceae</taxon>
        <taxon>Deinococcus</taxon>
    </lineage>
</organism>
<dbReference type="SMART" id="SM00138">
    <property type="entry name" value="MeTrc"/>
    <property type="match status" value="1"/>
</dbReference>
<gene>
    <name evidence="2" type="ordered locus">Deipe_2414</name>
</gene>
<dbReference type="Gene3D" id="3.40.50.150">
    <property type="entry name" value="Vaccinia Virus protein VP39"/>
    <property type="match status" value="1"/>
</dbReference>
<dbReference type="AlphaFoldDB" id="L0A365"/>
<dbReference type="PANTHER" id="PTHR24422">
    <property type="entry name" value="CHEMOTAXIS PROTEIN METHYLTRANSFERASE"/>
    <property type="match status" value="1"/>
</dbReference>
<dbReference type="InterPro" id="IPR022641">
    <property type="entry name" value="CheR_N"/>
</dbReference>
<dbReference type="eggNOG" id="COG1352">
    <property type="taxonomic scope" value="Bacteria"/>
</dbReference>
<dbReference type="RefSeq" id="WP_015236191.1">
    <property type="nucleotide sequence ID" value="NC_019793.1"/>
</dbReference>